<evidence type="ECO:0000313" key="2">
    <source>
        <dbReference type="EMBL" id="KAK0750719.1"/>
    </source>
</evidence>
<evidence type="ECO:0000256" key="1">
    <source>
        <dbReference type="ARBA" id="ARBA00038158"/>
    </source>
</evidence>
<keyword evidence="2" id="KW-0489">Methyltransferase</keyword>
<proteinExistence type="inferred from homology"/>
<comment type="similarity">
    <text evidence="1">Belongs to the methyltransferase superfamily. LaeA methyltransferase family.</text>
</comment>
<dbReference type="GO" id="GO:0032259">
    <property type="term" value="P:methylation"/>
    <property type="evidence" value="ECO:0007669"/>
    <property type="project" value="UniProtKB-KW"/>
</dbReference>
<keyword evidence="3" id="KW-1185">Reference proteome</keyword>
<dbReference type="Proteomes" id="UP001172155">
    <property type="component" value="Unassembled WGS sequence"/>
</dbReference>
<accession>A0AA40K954</accession>
<dbReference type="Gene3D" id="3.40.50.150">
    <property type="entry name" value="Vaccinia Virus protein VP39"/>
    <property type="match status" value="1"/>
</dbReference>
<dbReference type="PANTHER" id="PTHR43591">
    <property type="entry name" value="METHYLTRANSFERASE"/>
    <property type="match status" value="1"/>
</dbReference>
<protein>
    <submittedName>
        <fullName evidence="2">S-adenosyl-L-methionine-dependent methyltransferase</fullName>
    </submittedName>
</protein>
<evidence type="ECO:0000313" key="3">
    <source>
        <dbReference type="Proteomes" id="UP001172155"/>
    </source>
</evidence>
<dbReference type="Pfam" id="PF13489">
    <property type="entry name" value="Methyltransf_23"/>
    <property type="match status" value="1"/>
</dbReference>
<comment type="caution">
    <text evidence="2">The sequence shown here is derived from an EMBL/GenBank/DDBJ whole genome shotgun (WGS) entry which is preliminary data.</text>
</comment>
<organism evidence="2 3">
    <name type="scientific">Schizothecium vesticola</name>
    <dbReference type="NCBI Taxonomy" id="314040"/>
    <lineage>
        <taxon>Eukaryota</taxon>
        <taxon>Fungi</taxon>
        <taxon>Dikarya</taxon>
        <taxon>Ascomycota</taxon>
        <taxon>Pezizomycotina</taxon>
        <taxon>Sordariomycetes</taxon>
        <taxon>Sordariomycetidae</taxon>
        <taxon>Sordariales</taxon>
        <taxon>Schizotheciaceae</taxon>
        <taxon>Schizothecium</taxon>
    </lineage>
</organism>
<gene>
    <name evidence="2" type="ORF">B0T18DRAFT_455707</name>
</gene>
<reference evidence="2" key="1">
    <citation type="submission" date="2023-06" db="EMBL/GenBank/DDBJ databases">
        <title>Genome-scale phylogeny and comparative genomics of the fungal order Sordariales.</title>
        <authorList>
            <consortium name="Lawrence Berkeley National Laboratory"/>
            <person name="Hensen N."/>
            <person name="Bonometti L."/>
            <person name="Westerberg I."/>
            <person name="Brannstrom I.O."/>
            <person name="Guillou S."/>
            <person name="Cros-Aarteil S."/>
            <person name="Calhoun S."/>
            <person name="Haridas S."/>
            <person name="Kuo A."/>
            <person name="Mondo S."/>
            <person name="Pangilinan J."/>
            <person name="Riley R."/>
            <person name="LaButti K."/>
            <person name="Andreopoulos B."/>
            <person name="Lipzen A."/>
            <person name="Chen C."/>
            <person name="Yanf M."/>
            <person name="Daum C."/>
            <person name="Ng V."/>
            <person name="Clum A."/>
            <person name="Steindorff A."/>
            <person name="Ohm R."/>
            <person name="Martin F."/>
            <person name="Silar P."/>
            <person name="Natvig D."/>
            <person name="Lalanne C."/>
            <person name="Gautier V."/>
            <person name="Ament-velasquez S.L."/>
            <person name="Kruys A."/>
            <person name="Hutchinson M.I."/>
            <person name="Powell A.J."/>
            <person name="Barry K."/>
            <person name="Miller A.N."/>
            <person name="Grigoriev I.V."/>
            <person name="Debuchy R."/>
            <person name="Gladieux P."/>
            <person name="Thoren M.H."/>
            <person name="Johannesson H."/>
        </authorList>
    </citation>
    <scope>NUCLEOTIDE SEQUENCE</scope>
    <source>
        <strain evidence="2">SMH3187-1</strain>
    </source>
</reference>
<dbReference type="AlphaFoldDB" id="A0AA40K954"/>
<dbReference type="PANTHER" id="PTHR43591:SF10">
    <property type="entry name" value="ABC TRANSMEMBRANE TYPE-1 DOMAIN-CONTAINING PROTEIN-RELATED"/>
    <property type="match status" value="1"/>
</dbReference>
<dbReference type="GO" id="GO:0008168">
    <property type="term" value="F:methyltransferase activity"/>
    <property type="evidence" value="ECO:0007669"/>
    <property type="project" value="UniProtKB-KW"/>
</dbReference>
<name>A0AA40K954_9PEZI</name>
<dbReference type="CDD" id="cd02440">
    <property type="entry name" value="AdoMet_MTases"/>
    <property type="match status" value="1"/>
</dbReference>
<dbReference type="SUPFAM" id="SSF53335">
    <property type="entry name" value="S-adenosyl-L-methionine-dependent methyltransferases"/>
    <property type="match status" value="1"/>
</dbReference>
<dbReference type="EMBL" id="JAUKUD010000002">
    <property type="protein sequence ID" value="KAK0750719.1"/>
    <property type="molecule type" value="Genomic_DNA"/>
</dbReference>
<dbReference type="InterPro" id="IPR029063">
    <property type="entry name" value="SAM-dependent_MTases_sf"/>
</dbReference>
<keyword evidence="2" id="KW-0808">Transferase</keyword>
<sequence length="345" mass="38225">MADASTAGGAAQQDVAIEGILPGEHWAQAPADSSDVDSFFAESLRSSTASIASSILEYRTVEGRTYHSERGNALYWGSNDEESQDSMDIAHHNFTLALDGKLYSSPLKDKDVKKVLDVGTGTGSDFGDRHPAASVVGTDISPTQSVWVPPNVHFEIEDCTQDWTFPLDSFDFIHMRFLVGSIDSWDLLLKRAFAACAPGGFVESIEPSPHIESDDGSVKPTTAMGQWGKLFVTGGRRFGRSFEIYQLGTVRKAMEKAGFVDIVERDIKMPIGPWEKDPKRKELGEFTRLGMFKDPEGYMLFLASALGWKKEEIGVYLAHLRKELTDKSIHGYFRQKILYGRKPEA</sequence>